<proteinExistence type="predicted"/>
<dbReference type="KEGG" id="taer:GT409_02070"/>
<dbReference type="RefSeq" id="WP_160626467.1">
    <property type="nucleotide sequence ID" value="NZ_CP047593.1"/>
</dbReference>
<protein>
    <submittedName>
        <fullName evidence="1">1-deoxy-D-xylulose-5-phosphate synthase</fullName>
    </submittedName>
</protein>
<name>A0A6P1M144_9BACT</name>
<evidence type="ECO:0000313" key="2">
    <source>
        <dbReference type="Proteomes" id="UP000464954"/>
    </source>
</evidence>
<evidence type="ECO:0000313" key="1">
    <source>
        <dbReference type="EMBL" id="QHI68290.1"/>
    </source>
</evidence>
<dbReference type="Proteomes" id="UP000464954">
    <property type="component" value="Chromosome"/>
</dbReference>
<sequence length="107" mass="12253">MKSRVMYIEGKSEGLSGSARIGRVTFFKTGKSLYYQGQTFQSLKGQGFKSNYFDVDTGNEYWISGCRKDGADRLYGERIPVEIDEDVREEYWTEVRGQPEKKNGKTA</sequence>
<organism evidence="1 2">
    <name type="scientific">Tichowtungia aerotolerans</name>
    <dbReference type="NCBI Taxonomy" id="2697043"/>
    <lineage>
        <taxon>Bacteria</taxon>
        <taxon>Pseudomonadati</taxon>
        <taxon>Kiritimatiellota</taxon>
        <taxon>Tichowtungiia</taxon>
        <taxon>Tichowtungiales</taxon>
        <taxon>Tichowtungiaceae</taxon>
        <taxon>Tichowtungia</taxon>
    </lineage>
</organism>
<dbReference type="EMBL" id="CP047593">
    <property type="protein sequence ID" value="QHI68290.1"/>
    <property type="molecule type" value="Genomic_DNA"/>
</dbReference>
<gene>
    <name evidence="1" type="ORF">GT409_02070</name>
</gene>
<reference evidence="1 2" key="1">
    <citation type="submission" date="2020-01" db="EMBL/GenBank/DDBJ databases">
        <title>Ponticoccus aerotolerans gen. nov., sp. nov., an anaerobic bacterium and proposal of Ponticoccusceae fam. nov., Ponticoccusles ord. nov. and Ponticoccuse classis nov. in the phylum Kiritimatiellaeota.</title>
        <authorList>
            <person name="Zhou L.Y."/>
            <person name="Du Z.J."/>
        </authorList>
    </citation>
    <scope>NUCLEOTIDE SEQUENCE [LARGE SCALE GENOMIC DNA]</scope>
    <source>
        <strain evidence="1 2">S-5007</strain>
    </source>
</reference>
<accession>A0A6P1M144</accession>
<keyword evidence="2" id="KW-1185">Reference proteome</keyword>
<dbReference type="AlphaFoldDB" id="A0A6P1M144"/>